<dbReference type="GO" id="GO:0005783">
    <property type="term" value="C:endoplasmic reticulum"/>
    <property type="evidence" value="ECO:0007669"/>
    <property type="project" value="TreeGrafter"/>
</dbReference>
<keyword evidence="8" id="KW-1185">Reference proteome</keyword>
<evidence type="ECO:0000256" key="4">
    <source>
        <dbReference type="ARBA" id="ARBA00023136"/>
    </source>
</evidence>
<proteinExistence type="inferred from homology"/>
<evidence type="ECO:0000313" key="7">
    <source>
        <dbReference type="EMBL" id="GFG37037.1"/>
    </source>
</evidence>
<dbReference type="AlphaFoldDB" id="A0A6L2Q5A3"/>
<feature type="transmembrane region" description="Helical" evidence="5">
    <location>
        <begin position="108"/>
        <end position="128"/>
    </location>
</feature>
<dbReference type="GO" id="GO:0016020">
    <property type="term" value="C:membrane"/>
    <property type="evidence" value="ECO:0007669"/>
    <property type="project" value="UniProtKB-SubCell"/>
</dbReference>
<keyword evidence="3 5" id="KW-1133">Transmembrane helix</keyword>
<feature type="transmembrane region" description="Helical" evidence="5">
    <location>
        <begin position="253"/>
        <end position="273"/>
    </location>
</feature>
<dbReference type="GO" id="GO:0005794">
    <property type="term" value="C:Golgi apparatus"/>
    <property type="evidence" value="ECO:0007669"/>
    <property type="project" value="TreeGrafter"/>
</dbReference>
<feature type="compositionally biased region" description="Pro residues" evidence="6">
    <location>
        <begin position="1"/>
        <end position="10"/>
    </location>
</feature>
<evidence type="ECO:0000313" key="8">
    <source>
        <dbReference type="Proteomes" id="UP000502823"/>
    </source>
</evidence>
<keyword evidence="4 5" id="KW-0472">Membrane</keyword>
<dbReference type="InterPro" id="IPR006214">
    <property type="entry name" value="Bax_inhibitor_1-related"/>
</dbReference>
<dbReference type="Proteomes" id="UP000502823">
    <property type="component" value="Unassembled WGS sequence"/>
</dbReference>
<dbReference type="OrthoDB" id="6624577at2759"/>
<sequence length="318" mass="34909">MEEGSSPPPTFEETMRSEVSKQGAAYPQQEAWSPAGKHAADSLPVAPTLHSLPVAPTLLAMPVALRDVGAGNVVYVVNQPGRSDIEGNPAFGASFGNKAIRAAFVRKVYTTLMLQLLTTVVFIAWFMFHDATRRFVQRNIIFLIIAYVTFLVTYIILVCCSSVRRTWPCNIIMLSVFTLSMSYWAATISAFHETYIVLMTIGLVTIVCLAISLFAVQTKWDVTGAGIYLFVFLVVVLIFGCVAIAVALTTGSFIMTVVYAGLLALLFAMYLVYDTQQIIGGRKVELSAEEHIYGALQLYIDVVNLYLIILSLNSNSCK</sequence>
<dbReference type="GO" id="GO:2001234">
    <property type="term" value="P:negative regulation of apoptotic signaling pathway"/>
    <property type="evidence" value="ECO:0007669"/>
    <property type="project" value="TreeGrafter"/>
</dbReference>
<comment type="caution">
    <text evidence="7">The sequence shown here is derived from an EMBL/GenBank/DDBJ whole genome shotgun (WGS) entry which is preliminary data.</text>
</comment>
<evidence type="ECO:0000256" key="2">
    <source>
        <dbReference type="ARBA" id="ARBA00022692"/>
    </source>
</evidence>
<feature type="transmembrane region" description="Helical" evidence="5">
    <location>
        <begin position="171"/>
        <end position="189"/>
    </location>
</feature>
<comment type="similarity">
    <text evidence="5">Belongs to the BI1 family.</text>
</comment>
<protein>
    <submittedName>
        <fullName evidence="7">Uncharacterized protein</fullName>
    </submittedName>
</protein>
<feature type="transmembrane region" description="Helical" evidence="5">
    <location>
        <begin position="195"/>
        <end position="215"/>
    </location>
</feature>
<comment type="subcellular location">
    <subcellularLocation>
        <location evidence="1">Membrane</location>
        <topology evidence="1">Multi-pass membrane protein</topology>
    </subcellularLocation>
</comment>
<organism evidence="7 8">
    <name type="scientific">Coptotermes formosanus</name>
    <name type="common">Formosan subterranean termite</name>
    <dbReference type="NCBI Taxonomy" id="36987"/>
    <lineage>
        <taxon>Eukaryota</taxon>
        <taxon>Metazoa</taxon>
        <taxon>Ecdysozoa</taxon>
        <taxon>Arthropoda</taxon>
        <taxon>Hexapoda</taxon>
        <taxon>Insecta</taxon>
        <taxon>Pterygota</taxon>
        <taxon>Neoptera</taxon>
        <taxon>Polyneoptera</taxon>
        <taxon>Dictyoptera</taxon>
        <taxon>Blattodea</taxon>
        <taxon>Blattoidea</taxon>
        <taxon>Termitoidae</taxon>
        <taxon>Rhinotermitidae</taxon>
        <taxon>Coptotermes</taxon>
    </lineage>
</organism>
<evidence type="ECO:0000256" key="1">
    <source>
        <dbReference type="ARBA" id="ARBA00004141"/>
    </source>
</evidence>
<evidence type="ECO:0000256" key="3">
    <source>
        <dbReference type="ARBA" id="ARBA00022989"/>
    </source>
</evidence>
<gene>
    <name evidence="7" type="ORF">Cfor_05734</name>
</gene>
<dbReference type="PANTHER" id="PTHR23291">
    <property type="entry name" value="BAX INHIBITOR-RELATED"/>
    <property type="match status" value="1"/>
</dbReference>
<evidence type="ECO:0000256" key="5">
    <source>
        <dbReference type="RuleBase" id="RU004379"/>
    </source>
</evidence>
<dbReference type="InParanoid" id="A0A6L2Q5A3"/>
<dbReference type="EMBL" id="BLKM01009501">
    <property type="protein sequence ID" value="GFG37037.1"/>
    <property type="molecule type" value="Genomic_DNA"/>
</dbReference>
<name>A0A6L2Q5A3_COPFO</name>
<feature type="region of interest" description="Disordered" evidence="6">
    <location>
        <begin position="1"/>
        <end position="31"/>
    </location>
</feature>
<reference evidence="8" key="1">
    <citation type="submission" date="2020-01" db="EMBL/GenBank/DDBJ databases">
        <title>Draft genome sequence of the Termite Coptotermes fromosanus.</title>
        <authorList>
            <person name="Itakura S."/>
            <person name="Yosikawa Y."/>
            <person name="Umezawa K."/>
        </authorList>
    </citation>
    <scope>NUCLEOTIDE SEQUENCE [LARGE SCALE GENOMIC DNA]</scope>
</reference>
<feature type="transmembrane region" description="Helical" evidence="5">
    <location>
        <begin position="227"/>
        <end position="247"/>
    </location>
</feature>
<keyword evidence="2 5" id="KW-0812">Transmembrane</keyword>
<dbReference type="PANTHER" id="PTHR23291:SF127">
    <property type="entry name" value="PROTEIN LIFEGUARD 1-LIKE"/>
    <property type="match status" value="1"/>
</dbReference>
<dbReference type="Pfam" id="PF01027">
    <property type="entry name" value="Bax1-I"/>
    <property type="match status" value="1"/>
</dbReference>
<accession>A0A6L2Q5A3</accession>
<feature type="transmembrane region" description="Helical" evidence="5">
    <location>
        <begin position="140"/>
        <end position="159"/>
    </location>
</feature>
<dbReference type="CDD" id="cd10428">
    <property type="entry name" value="LFG_like"/>
    <property type="match status" value="1"/>
</dbReference>
<evidence type="ECO:0000256" key="6">
    <source>
        <dbReference type="SAM" id="MobiDB-lite"/>
    </source>
</evidence>